<sequence>MAIPWDSIRSLLLFFGPILLPKAVSYYRSVRSASRSGGLAPQPVPAAARPALALLFFLAAAGLLKTLPPLAPENLFAATQSRLQIPVDVLFNRVAALRPAGALTRADEVLRAKFVNLESRLLYLQFGPHVLADCPFCSVDEPKSYFYYALPAILWPHLANLIAVTVVTSPSWTNTYGSQWRTLATIAGFVLAGLEVYLVSSYGYQANARALRLPDVDFFYWSVRNYRLVALAALDGLLGWVLYLSSTNRAFAQPPSPAERVELVSRGLMSIKSRMNAVGIVKNTALRDEDLRARSQAYWAHEVRLMREVMEEREVIEGVNDALSNRIDIQTISRDAGAYSRSVLQPLHQEASGGNI</sequence>
<reference evidence="2 3" key="1">
    <citation type="submission" date="2017-08" db="EMBL/GenBank/DDBJ databases">
        <title>Harnessing the power of phylogenomics to disentangle the directionality and signatures of interkingdom host jumping in the parasitic fungal genus Tolypocladium.</title>
        <authorList>
            <person name="Quandt C.A."/>
            <person name="Patterson W."/>
            <person name="Spatafora J.W."/>
        </authorList>
    </citation>
    <scope>NUCLEOTIDE SEQUENCE [LARGE SCALE GENOMIC DNA]</scope>
    <source>
        <strain evidence="2 3">CBS 113982</strain>
    </source>
</reference>
<name>A0A2K3QQ37_9HYPO</name>
<comment type="caution">
    <text evidence="2">The sequence shown here is derived from an EMBL/GenBank/DDBJ whole genome shotgun (WGS) entry which is preliminary data.</text>
</comment>
<keyword evidence="3" id="KW-1185">Reference proteome</keyword>
<gene>
    <name evidence="2" type="ORF">TCAP_00454</name>
</gene>
<evidence type="ECO:0000313" key="2">
    <source>
        <dbReference type="EMBL" id="PNY29629.1"/>
    </source>
</evidence>
<dbReference type="EMBL" id="NRSZ01000080">
    <property type="protein sequence ID" value="PNY29629.1"/>
    <property type="molecule type" value="Genomic_DNA"/>
</dbReference>
<dbReference type="AlphaFoldDB" id="A0A2K3QQ37"/>
<feature type="transmembrane region" description="Helical" evidence="1">
    <location>
        <begin position="225"/>
        <end position="244"/>
    </location>
</feature>
<organism evidence="2 3">
    <name type="scientific">Tolypocladium capitatum</name>
    <dbReference type="NCBI Taxonomy" id="45235"/>
    <lineage>
        <taxon>Eukaryota</taxon>
        <taxon>Fungi</taxon>
        <taxon>Dikarya</taxon>
        <taxon>Ascomycota</taxon>
        <taxon>Pezizomycotina</taxon>
        <taxon>Sordariomycetes</taxon>
        <taxon>Hypocreomycetidae</taxon>
        <taxon>Hypocreales</taxon>
        <taxon>Ophiocordycipitaceae</taxon>
        <taxon>Tolypocladium</taxon>
    </lineage>
</organism>
<dbReference type="STRING" id="45235.A0A2K3QQ37"/>
<keyword evidence="1" id="KW-0812">Transmembrane</keyword>
<feature type="transmembrane region" description="Helical" evidence="1">
    <location>
        <begin position="180"/>
        <end position="204"/>
    </location>
</feature>
<proteinExistence type="predicted"/>
<dbReference type="PANTHER" id="PTHR39470">
    <property type="entry name" value="CHROMOSOME 10, WHOLE GENOME SHOTGUN SEQUENCE"/>
    <property type="match status" value="1"/>
</dbReference>
<dbReference type="PANTHER" id="PTHR39470:SF1">
    <property type="entry name" value="CHORISMATE SYNTHASE PROTEIN"/>
    <property type="match status" value="1"/>
</dbReference>
<accession>A0A2K3QQ37</accession>
<feature type="transmembrane region" description="Helical" evidence="1">
    <location>
        <begin position="145"/>
        <end position="168"/>
    </location>
</feature>
<dbReference type="OrthoDB" id="4218123at2759"/>
<keyword evidence="1" id="KW-1133">Transmembrane helix</keyword>
<keyword evidence="1" id="KW-0472">Membrane</keyword>
<evidence type="ECO:0000313" key="3">
    <source>
        <dbReference type="Proteomes" id="UP000236621"/>
    </source>
</evidence>
<dbReference type="Proteomes" id="UP000236621">
    <property type="component" value="Unassembled WGS sequence"/>
</dbReference>
<protein>
    <submittedName>
        <fullName evidence="2">Uncharacterized protein</fullName>
    </submittedName>
</protein>
<evidence type="ECO:0000256" key="1">
    <source>
        <dbReference type="SAM" id="Phobius"/>
    </source>
</evidence>